<comment type="caution">
    <text evidence="1">The sequence shown here is derived from an EMBL/GenBank/DDBJ whole genome shotgun (WGS) entry which is preliminary data.</text>
</comment>
<reference evidence="1 2" key="1">
    <citation type="submission" date="2018-03" db="EMBL/GenBank/DDBJ databases">
        <title>Genomic Encyclopedia of Archaeal and Bacterial Type Strains, Phase II (KMG-II): from individual species to whole genera.</title>
        <authorList>
            <person name="Goeker M."/>
        </authorList>
    </citation>
    <scope>NUCLEOTIDE SEQUENCE [LARGE SCALE GENOMIC DNA]</scope>
    <source>
        <strain evidence="1 2">DSM 29057</strain>
    </source>
</reference>
<gene>
    <name evidence="1" type="ORF">CLV60_10553</name>
</gene>
<keyword evidence="2" id="KW-1185">Reference proteome</keyword>
<evidence type="ECO:0000313" key="1">
    <source>
        <dbReference type="EMBL" id="PSL29218.1"/>
    </source>
</evidence>
<dbReference type="OrthoDB" id="1343312at2"/>
<dbReference type="Pfam" id="PF22028">
    <property type="entry name" value="DUF6934"/>
    <property type="match status" value="1"/>
</dbReference>
<evidence type="ECO:0000313" key="2">
    <source>
        <dbReference type="Proteomes" id="UP000241964"/>
    </source>
</evidence>
<sequence length="147" mass="16959">MHQERYDLIADESSHRFEFISDGPYGKKKKVILFRPLSNDSNYYSLSFGDWDHEKQTIDDTAVSNNGDTLKILSTVAFAVQSFVVHHAGSVILATGSTAARTRLYQMNILKYWKEISIRFVVRGSRKNKWTSFKKGVNYDAFLLFHK</sequence>
<dbReference type="RefSeq" id="WP_106595520.1">
    <property type="nucleotide sequence ID" value="NZ_PYAS01000005.1"/>
</dbReference>
<protein>
    <submittedName>
        <fullName evidence="1">Uncharacterized protein</fullName>
    </submittedName>
</protein>
<dbReference type="EMBL" id="PYAS01000005">
    <property type="protein sequence ID" value="PSL29218.1"/>
    <property type="molecule type" value="Genomic_DNA"/>
</dbReference>
<proteinExistence type="predicted"/>
<accession>A0A2P8G5G7</accession>
<organism evidence="1 2">
    <name type="scientific">Dyadobacter jiangsuensis</name>
    <dbReference type="NCBI Taxonomy" id="1591085"/>
    <lineage>
        <taxon>Bacteria</taxon>
        <taxon>Pseudomonadati</taxon>
        <taxon>Bacteroidota</taxon>
        <taxon>Cytophagia</taxon>
        <taxon>Cytophagales</taxon>
        <taxon>Spirosomataceae</taxon>
        <taxon>Dyadobacter</taxon>
    </lineage>
</organism>
<dbReference type="InterPro" id="IPR053865">
    <property type="entry name" value="DUF6934"/>
</dbReference>
<dbReference type="AlphaFoldDB" id="A0A2P8G5G7"/>
<dbReference type="Proteomes" id="UP000241964">
    <property type="component" value="Unassembled WGS sequence"/>
</dbReference>
<name>A0A2P8G5G7_9BACT</name>